<feature type="region of interest" description="Disordered" evidence="1">
    <location>
        <begin position="121"/>
        <end position="145"/>
    </location>
</feature>
<dbReference type="AlphaFoldDB" id="A0A066TUK7"/>
<dbReference type="SUPFAM" id="SSF53756">
    <property type="entry name" value="UDP-Glycosyltransferase/glycogen phosphorylase"/>
    <property type="match status" value="1"/>
</dbReference>
<reference evidence="2 3" key="1">
    <citation type="submission" date="2014-05" db="EMBL/GenBank/DDBJ databases">
        <title>Draft genome sequence of Amycolatopsis rifamycinica DSM 46095.</title>
        <authorList>
            <person name="Lal R."/>
            <person name="Saxena A."/>
            <person name="Kumari R."/>
            <person name="Mukherjee U."/>
            <person name="Singh P."/>
            <person name="Sangwan N."/>
            <person name="Mahato N.K."/>
        </authorList>
    </citation>
    <scope>NUCLEOTIDE SEQUENCE [LARGE SCALE GENOMIC DNA]</scope>
    <source>
        <strain evidence="2 3">DSM 46095</strain>
    </source>
</reference>
<evidence type="ECO:0000313" key="2">
    <source>
        <dbReference type="EMBL" id="KDN17222.1"/>
    </source>
</evidence>
<keyword evidence="3" id="KW-1185">Reference proteome</keyword>
<dbReference type="OrthoDB" id="3661391at2"/>
<organism evidence="2 3">
    <name type="scientific">Amycolatopsis rifamycinica</name>
    <dbReference type="NCBI Taxonomy" id="287986"/>
    <lineage>
        <taxon>Bacteria</taxon>
        <taxon>Bacillati</taxon>
        <taxon>Actinomycetota</taxon>
        <taxon>Actinomycetes</taxon>
        <taxon>Pseudonocardiales</taxon>
        <taxon>Pseudonocardiaceae</taxon>
        <taxon>Amycolatopsis</taxon>
    </lineage>
</organism>
<proteinExistence type="predicted"/>
<comment type="caution">
    <text evidence="2">The sequence shown here is derived from an EMBL/GenBank/DDBJ whole genome shotgun (WGS) entry which is preliminary data.</text>
</comment>
<accession>A0A066TUK7</accession>
<evidence type="ECO:0008006" key="4">
    <source>
        <dbReference type="Google" id="ProtNLM"/>
    </source>
</evidence>
<protein>
    <recommendedName>
        <fullName evidence="4">Translation initiation factor 2</fullName>
    </recommendedName>
</protein>
<gene>
    <name evidence="2" type="ORF">DV20_36940</name>
</gene>
<sequence>MTEATWVRSPVGRADRHYATRCGTKSVLVLVPHPVAGTRLFDLLPLLEADHRVQVVFADPEAGDNWQAGRDFLHAHGGIVLPWPQARRGEFDLVLAASTRGLDDLAAPTLLVPHGGGLGQYRPWRPPDTAVPRPRRHGTGLGPDQLLREGRLRADAVALVHDRERALLARQCPQALPAAVVTGDIALDRLTASLPYRDRYRRALGATDGQEVVVVSSTWSPRSAFGRHPGLFDQVLAELPGDRFRVTGLLHPNVWAHHGAWQVRSWLADALRAGLVLVPPDEGWRAALAAADHVLGDYGSVTGYGAAAGAAVLLEDTPDQPLLDGSPAAVLARHAPRRRPGEPLAPQLAAAREARDSHGIPELVRGLLSSRPGQAGRLLRRTMYRLLDLPEPARTVPVSPVPLPVPA</sequence>
<evidence type="ECO:0000313" key="3">
    <source>
        <dbReference type="Proteomes" id="UP000027345"/>
    </source>
</evidence>
<dbReference type="EMBL" id="JMQI01000074">
    <property type="protein sequence ID" value="KDN17222.1"/>
    <property type="molecule type" value="Genomic_DNA"/>
</dbReference>
<dbReference type="Proteomes" id="UP000027345">
    <property type="component" value="Unassembled WGS sequence"/>
</dbReference>
<dbReference type="RefSeq" id="WP_043787887.1">
    <property type="nucleotide sequence ID" value="NZ_JMQI01000074.1"/>
</dbReference>
<evidence type="ECO:0000256" key="1">
    <source>
        <dbReference type="SAM" id="MobiDB-lite"/>
    </source>
</evidence>
<name>A0A066TUK7_9PSEU</name>
<dbReference type="STRING" id="287986.DV20_36940"/>
<dbReference type="eggNOG" id="COG0707">
    <property type="taxonomic scope" value="Bacteria"/>
</dbReference>